<evidence type="ECO:0000259" key="7">
    <source>
        <dbReference type="PROSITE" id="PS50885"/>
    </source>
</evidence>
<evidence type="ECO:0000313" key="8">
    <source>
        <dbReference type="EMBL" id="SFX72082.1"/>
    </source>
</evidence>
<dbReference type="SUPFAM" id="SSF58104">
    <property type="entry name" value="Methyl-accepting chemotaxis protein (MCP) signaling domain"/>
    <property type="match status" value="1"/>
</dbReference>
<keyword evidence="2 4" id="KW-0807">Transducer</keyword>
<accession>A0A1K1ZCU0</accession>
<dbReference type="GO" id="GO:0016020">
    <property type="term" value="C:membrane"/>
    <property type="evidence" value="ECO:0007669"/>
    <property type="project" value="UniProtKB-SubCell"/>
</dbReference>
<comment type="subcellular location">
    <subcellularLocation>
        <location evidence="1">Membrane</location>
    </subcellularLocation>
</comment>
<dbReference type="PROSITE" id="PS50111">
    <property type="entry name" value="CHEMOTAXIS_TRANSDUC_2"/>
    <property type="match status" value="1"/>
</dbReference>
<dbReference type="SMART" id="SM00283">
    <property type="entry name" value="MA"/>
    <property type="match status" value="1"/>
</dbReference>
<dbReference type="GO" id="GO:0007165">
    <property type="term" value="P:signal transduction"/>
    <property type="evidence" value="ECO:0007669"/>
    <property type="project" value="UniProtKB-KW"/>
</dbReference>
<evidence type="ECO:0000259" key="6">
    <source>
        <dbReference type="PROSITE" id="PS50111"/>
    </source>
</evidence>
<dbReference type="SMART" id="SM00304">
    <property type="entry name" value="HAMP"/>
    <property type="match status" value="1"/>
</dbReference>
<dbReference type="STRING" id="1122209.SAMN02745752_02621"/>
<comment type="similarity">
    <text evidence="3">Belongs to the methyl-accepting chemotaxis (MCP) protein family.</text>
</comment>
<organism evidence="8 9">
    <name type="scientific">Marinospirillum alkaliphilum DSM 21637</name>
    <dbReference type="NCBI Taxonomy" id="1122209"/>
    <lineage>
        <taxon>Bacteria</taxon>
        <taxon>Pseudomonadati</taxon>
        <taxon>Pseudomonadota</taxon>
        <taxon>Gammaproteobacteria</taxon>
        <taxon>Oceanospirillales</taxon>
        <taxon>Oceanospirillaceae</taxon>
        <taxon>Marinospirillum</taxon>
    </lineage>
</organism>
<dbReference type="PROSITE" id="PS50885">
    <property type="entry name" value="HAMP"/>
    <property type="match status" value="1"/>
</dbReference>
<dbReference type="PANTHER" id="PTHR32089">
    <property type="entry name" value="METHYL-ACCEPTING CHEMOTAXIS PROTEIN MCPB"/>
    <property type="match status" value="1"/>
</dbReference>
<evidence type="ECO:0000256" key="3">
    <source>
        <dbReference type="ARBA" id="ARBA00029447"/>
    </source>
</evidence>
<sequence length="540" mass="59144">MFITIRARLLVVVLLLNAFAVTAYTVYAWQVRKADLYAQIDGQLLFAAHAAANLVDQSIYDRVAAGSFDETLSDAIQLQAYHLVSPTDIEYIYTLVQTPRGLVFVLDTPEPEEVTSGDFGELLPLYEEPSEAIFLAFREQRITFDEYEDEWGEFRSVFVPYTTASGQQFVAGADITISHIRSELLSTLLVSIAIGLLIFILSSGVTYWLVSRVLRPLGTAQSVMREAASRRDLTLRTRCGRDEIGQLLADFNGLMQELQDTLSTTTRAALDTASVADQLQSSSRQMNERGRGVVQAVDAVRMQGGTTGELLAASDQELSVAVAEVLESVERLDAGQAAIRKVAETIEQTARSQSDLSDELAQLSHQAEDVNQVLSVISEIADQTNLLALNAAIEAARAGEHGRGFAVVADEVRQLATRTQDSLNQTRETISRIVASIVGVANKMQQSADQFNQLLSESNQAYEQVTQSTTSMHATRSKLKQASGNLGEVLGSTREVLSQVSQVEDHTHENFQSMSEVAEAAERLQLSAVELKSQLARFVT</sequence>
<dbReference type="InterPro" id="IPR004089">
    <property type="entry name" value="MCPsignal_dom"/>
</dbReference>
<proteinExistence type="inferred from homology"/>
<evidence type="ECO:0000313" key="9">
    <source>
        <dbReference type="Proteomes" id="UP000182350"/>
    </source>
</evidence>
<dbReference type="Pfam" id="PF00672">
    <property type="entry name" value="HAMP"/>
    <property type="match status" value="1"/>
</dbReference>
<keyword evidence="9" id="KW-1185">Reference proteome</keyword>
<dbReference type="PANTHER" id="PTHR32089:SF112">
    <property type="entry name" value="LYSOZYME-LIKE PROTEIN-RELATED"/>
    <property type="match status" value="1"/>
</dbReference>
<name>A0A1K1ZCU0_9GAMM</name>
<dbReference type="Pfam" id="PF00015">
    <property type="entry name" value="MCPsignal"/>
    <property type="match status" value="1"/>
</dbReference>
<dbReference type="Gene3D" id="6.10.340.10">
    <property type="match status" value="1"/>
</dbReference>
<keyword evidence="5" id="KW-0472">Membrane</keyword>
<dbReference type="EMBL" id="FPJW01000011">
    <property type="protein sequence ID" value="SFX72082.1"/>
    <property type="molecule type" value="Genomic_DNA"/>
</dbReference>
<feature type="domain" description="HAMP" evidence="7">
    <location>
        <begin position="211"/>
        <end position="263"/>
    </location>
</feature>
<dbReference type="GO" id="GO:0006935">
    <property type="term" value="P:chemotaxis"/>
    <property type="evidence" value="ECO:0007669"/>
    <property type="project" value="UniProtKB-ARBA"/>
</dbReference>
<dbReference type="RefSeq" id="WP_072326948.1">
    <property type="nucleotide sequence ID" value="NZ_FPJW01000011.1"/>
</dbReference>
<keyword evidence="5" id="KW-1133">Transmembrane helix</keyword>
<gene>
    <name evidence="8" type="ORF">SAMN02745752_02621</name>
</gene>
<feature type="domain" description="Methyl-accepting transducer" evidence="6">
    <location>
        <begin position="264"/>
        <end position="525"/>
    </location>
</feature>
<dbReference type="Proteomes" id="UP000182350">
    <property type="component" value="Unassembled WGS sequence"/>
</dbReference>
<evidence type="ECO:0000256" key="4">
    <source>
        <dbReference type="PROSITE-ProRule" id="PRU00284"/>
    </source>
</evidence>
<evidence type="ECO:0000256" key="5">
    <source>
        <dbReference type="SAM" id="Phobius"/>
    </source>
</evidence>
<dbReference type="AlphaFoldDB" id="A0A1K1ZCU0"/>
<keyword evidence="5" id="KW-0812">Transmembrane</keyword>
<dbReference type="Gene3D" id="1.10.287.950">
    <property type="entry name" value="Methyl-accepting chemotaxis protein"/>
    <property type="match status" value="1"/>
</dbReference>
<feature type="transmembrane region" description="Helical" evidence="5">
    <location>
        <begin position="188"/>
        <end position="210"/>
    </location>
</feature>
<evidence type="ECO:0000256" key="2">
    <source>
        <dbReference type="ARBA" id="ARBA00023224"/>
    </source>
</evidence>
<protein>
    <submittedName>
        <fullName evidence="8">Methyl-accepting chemotaxis protein</fullName>
    </submittedName>
</protein>
<dbReference type="InterPro" id="IPR003660">
    <property type="entry name" value="HAMP_dom"/>
</dbReference>
<evidence type="ECO:0000256" key="1">
    <source>
        <dbReference type="ARBA" id="ARBA00004370"/>
    </source>
</evidence>
<reference evidence="8 9" key="1">
    <citation type="submission" date="2016-11" db="EMBL/GenBank/DDBJ databases">
        <authorList>
            <person name="Jaros S."/>
            <person name="Januszkiewicz K."/>
            <person name="Wedrychowicz H."/>
        </authorList>
    </citation>
    <scope>NUCLEOTIDE SEQUENCE [LARGE SCALE GENOMIC DNA]</scope>
    <source>
        <strain evidence="8 9">DSM 21637</strain>
    </source>
</reference>